<accession>A0A8T3CU97</accession>
<protein>
    <submittedName>
        <fullName evidence="3">Uncharacterized protein</fullName>
    </submittedName>
</protein>
<gene>
    <name evidence="3" type="ORF">AGOR_G00173620</name>
</gene>
<keyword evidence="2" id="KW-0732">Signal</keyword>
<feature type="chain" id="PRO_5035843033" evidence="2">
    <location>
        <begin position="24"/>
        <end position="111"/>
    </location>
</feature>
<evidence type="ECO:0000256" key="2">
    <source>
        <dbReference type="SAM" id="SignalP"/>
    </source>
</evidence>
<feature type="region of interest" description="Disordered" evidence="1">
    <location>
        <begin position="83"/>
        <end position="111"/>
    </location>
</feature>
<evidence type="ECO:0000313" key="3">
    <source>
        <dbReference type="EMBL" id="KAI1888909.1"/>
    </source>
</evidence>
<feature type="signal peptide" evidence="2">
    <location>
        <begin position="1"/>
        <end position="23"/>
    </location>
</feature>
<dbReference type="EMBL" id="JAERUA010000016">
    <property type="protein sequence ID" value="KAI1888909.1"/>
    <property type="molecule type" value="Genomic_DNA"/>
</dbReference>
<evidence type="ECO:0000256" key="1">
    <source>
        <dbReference type="SAM" id="MobiDB-lite"/>
    </source>
</evidence>
<organism evidence="3 4">
    <name type="scientific">Albula goreensis</name>
    <dbReference type="NCBI Taxonomy" id="1534307"/>
    <lineage>
        <taxon>Eukaryota</taxon>
        <taxon>Metazoa</taxon>
        <taxon>Chordata</taxon>
        <taxon>Craniata</taxon>
        <taxon>Vertebrata</taxon>
        <taxon>Euteleostomi</taxon>
        <taxon>Actinopterygii</taxon>
        <taxon>Neopterygii</taxon>
        <taxon>Teleostei</taxon>
        <taxon>Albuliformes</taxon>
        <taxon>Albulidae</taxon>
        <taxon>Albula</taxon>
    </lineage>
</organism>
<dbReference type="AlphaFoldDB" id="A0A8T3CU97"/>
<comment type="caution">
    <text evidence="3">The sequence shown here is derived from an EMBL/GenBank/DDBJ whole genome shotgun (WGS) entry which is preliminary data.</text>
</comment>
<keyword evidence="4" id="KW-1185">Reference proteome</keyword>
<sequence>MDTRLFVLLCLVGIALNRPDAWASGDPVPFLADWKADMADNEMSFSELVPLDGEHTFEKPATVSPFAQNPAEVLKPVKNLEETYSEQRSNTAPSAVRDDGRPFQMENVQLT</sequence>
<reference evidence="3" key="1">
    <citation type="submission" date="2021-01" db="EMBL/GenBank/DDBJ databases">
        <authorList>
            <person name="Zahm M."/>
            <person name="Roques C."/>
            <person name="Cabau C."/>
            <person name="Klopp C."/>
            <person name="Donnadieu C."/>
            <person name="Jouanno E."/>
            <person name="Lampietro C."/>
            <person name="Louis A."/>
            <person name="Herpin A."/>
            <person name="Echchiki A."/>
            <person name="Berthelot C."/>
            <person name="Parey E."/>
            <person name="Roest-Crollius H."/>
            <person name="Braasch I."/>
            <person name="Postlethwait J."/>
            <person name="Bobe J."/>
            <person name="Montfort J."/>
            <person name="Bouchez O."/>
            <person name="Begum T."/>
            <person name="Mejri S."/>
            <person name="Adams A."/>
            <person name="Chen W.-J."/>
            <person name="Guiguen Y."/>
        </authorList>
    </citation>
    <scope>NUCLEOTIDE SEQUENCE</scope>
    <source>
        <tissue evidence="3">Blood</tissue>
    </source>
</reference>
<name>A0A8T3CU97_9TELE</name>
<proteinExistence type="predicted"/>
<evidence type="ECO:0000313" key="4">
    <source>
        <dbReference type="Proteomes" id="UP000829720"/>
    </source>
</evidence>
<dbReference type="Proteomes" id="UP000829720">
    <property type="component" value="Unassembled WGS sequence"/>
</dbReference>